<sequence length="214" mass="21407">MSGAGRMLRGVLITAVSLVSAVLAHTAAGHHPPHAVVLVLALAVGAPLATALSSIRLSRWRLAGAVIGTQAVLHGLFVVLPAPSAVAWGDAPGAGDSAHSHGATFVDVAALTAVAESSGASHGAHGGVSPVMAAAHLAAAAAAYLLIRRGDLVLAALADLLTLRPIALLLDVLGHPLHVRPHAAGAGWPQPVRLRSWWGAGARTLRGPPVVVVP</sequence>
<accession>A0ABU1FQM5</accession>
<evidence type="ECO:0000313" key="3">
    <source>
        <dbReference type="Proteomes" id="UP001260872"/>
    </source>
</evidence>
<keyword evidence="1" id="KW-1133">Transmembrane helix</keyword>
<reference evidence="3" key="1">
    <citation type="submission" date="2023-07" db="EMBL/GenBank/DDBJ databases">
        <title>Description of three actinobacteria isolated from air of manufacturing shop in a pharmaceutical factory.</title>
        <authorList>
            <person name="Zhang D.-F."/>
        </authorList>
    </citation>
    <scope>NUCLEOTIDE SEQUENCE [LARGE SCALE GENOMIC DNA]</scope>
    <source>
        <strain evidence="3">CCTCC AB 207010</strain>
    </source>
</reference>
<protein>
    <recommendedName>
        <fullName evidence="4">Integral membrane protein</fullName>
    </recommendedName>
</protein>
<proteinExistence type="predicted"/>
<name>A0ABU1FQM5_9MICC</name>
<feature type="transmembrane region" description="Helical" evidence="1">
    <location>
        <begin position="34"/>
        <end position="55"/>
    </location>
</feature>
<keyword evidence="1" id="KW-0812">Transmembrane</keyword>
<evidence type="ECO:0008006" key="4">
    <source>
        <dbReference type="Google" id="ProtNLM"/>
    </source>
</evidence>
<organism evidence="2 3">
    <name type="scientific">Nesterenkonia flava</name>
    <dbReference type="NCBI Taxonomy" id="469799"/>
    <lineage>
        <taxon>Bacteria</taxon>
        <taxon>Bacillati</taxon>
        <taxon>Actinomycetota</taxon>
        <taxon>Actinomycetes</taxon>
        <taxon>Micrococcales</taxon>
        <taxon>Micrococcaceae</taxon>
        <taxon>Nesterenkonia</taxon>
    </lineage>
</organism>
<dbReference type="Proteomes" id="UP001260872">
    <property type="component" value="Unassembled WGS sequence"/>
</dbReference>
<keyword evidence="1" id="KW-0472">Membrane</keyword>
<evidence type="ECO:0000256" key="1">
    <source>
        <dbReference type="SAM" id="Phobius"/>
    </source>
</evidence>
<comment type="caution">
    <text evidence="2">The sequence shown here is derived from an EMBL/GenBank/DDBJ whole genome shotgun (WGS) entry which is preliminary data.</text>
</comment>
<dbReference type="EMBL" id="JAVKGT010000003">
    <property type="protein sequence ID" value="MDR5710899.1"/>
    <property type="molecule type" value="Genomic_DNA"/>
</dbReference>
<feature type="transmembrane region" description="Helical" evidence="1">
    <location>
        <begin position="62"/>
        <end position="82"/>
    </location>
</feature>
<keyword evidence="3" id="KW-1185">Reference proteome</keyword>
<evidence type="ECO:0000313" key="2">
    <source>
        <dbReference type="EMBL" id="MDR5710899.1"/>
    </source>
</evidence>
<gene>
    <name evidence="2" type="ORF">RH857_01920</name>
</gene>
<feature type="transmembrane region" description="Helical" evidence="1">
    <location>
        <begin position="127"/>
        <end position="147"/>
    </location>
</feature>
<dbReference type="RefSeq" id="WP_310536284.1">
    <property type="nucleotide sequence ID" value="NZ_BAAAOC010000018.1"/>
</dbReference>